<dbReference type="InterPro" id="IPR025697">
    <property type="entry name" value="CLU_dom"/>
</dbReference>
<keyword evidence="2" id="KW-0802">TPR repeat</keyword>
<evidence type="ECO:0000256" key="2">
    <source>
        <dbReference type="PROSITE-ProRule" id="PRU00339"/>
    </source>
</evidence>
<accession>A0A7S2W9C8</accession>
<dbReference type="InterPro" id="IPR007967">
    <property type="entry name" value="GSKIP_dom"/>
</dbReference>
<dbReference type="InterPro" id="IPR027523">
    <property type="entry name" value="CLU_prot"/>
</dbReference>
<proteinExistence type="predicted"/>
<dbReference type="PANTHER" id="PTHR12601:SF6">
    <property type="entry name" value="CLUSTERED MITOCHONDRIA PROTEIN HOMOLOG"/>
    <property type="match status" value="1"/>
</dbReference>
<dbReference type="Pfam" id="PF13424">
    <property type="entry name" value="TPR_12"/>
    <property type="match status" value="1"/>
</dbReference>
<dbReference type="Pfam" id="PF05303">
    <property type="entry name" value="GSKIP_dom"/>
    <property type="match status" value="1"/>
</dbReference>
<dbReference type="SMART" id="SM00028">
    <property type="entry name" value="TPR"/>
    <property type="match status" value="3"/>
</dbReference>
<feature type="repeat" description="TPR" evidence="2">
    <location>
        <begin position="1117"/>
        <end position="1150"/>
    </location>
</feature>
<dbReference type="EMBL" id="HBHK01008365">
    <property type="protein sequence ID" value="CAD9675747.1"/>
    <property type="molecule type" value="Transcribed_RNA"/>
</dbReference>
<evidence type="ECO:0000256" key="3">
    <source>
        <dbReference type="SAM" id="Coils"/>
    </source>
</evidence>
<dbReference type="CDD" id="cd15466">
    <property type="entry name" value="CLU-central"/>
    <property type="match status" value="1"/>
</dbReference>
<keyword evidence="3" id="KW-0175">Coiled coil</keyword>
<dbReference type="GO" id="GO:0005737">
    <property type="term" value="C:cytoplasm"/>
    <property type="evidence" value="ECO:0007669"/>
    <property type="project" value="TreeGrafter"/>
</dbReference>
<dbReference type="PROSITE" id="PS51823">
    <property type="entry name" value="CLU"/>
    <property type="match status" value="1"/>
</dbReference>
<dbReference type="InterPro" id="IPR023231">
    <property type="entry name" value="GSKIP_dom_sf"/>
</dbReference>
<feature type="coiled-coil region" evidence="3">
    <location>
        <begin position="760"/>
        <end position="787"/>
    </location>
</feature>
<evidence type="ECO:0000313" key="5">
    <source>
        <dbReference type="EMBL" id="CAD9675747.1"/>
    </source>
</evidence>
<organism evidence="5">
    <name type="scientific">Mucochytrium quahogii</name>
    <dbReference type="NCBI Taxonomy" id="96639"/>
    <lineage>
        <taxon>Eukaryota</taxon>
        <taxon>Sar</taxon>
        <taxon>Stramenopiles</taxon>
        <taxon>Bigyra</taxon>
        <taxon>Labyrinthulomycetes</taxon>
        <taxon>Thraustochytrida</taxon>
        <taxon>Thraustochytriidae</taxon>
        <taxon>Mucochytrium</taxon>
    </lineage>
</organism>
<dbReference type="AlphaFoldDB" id="A0A7S2W9C8"/>
<dbReference type="InterPro" id="IPR019734">
    <property type="entry name" value="TPR_rpt"/>
</dbReference>
<dbReference type="Pfam" id="PF12807">
    <property type="entry name" value="eIF3_p135"/>
    <property type="match status" value="1"/>
</dbReference>
<reference evidence="5" key="1">
    <citation type="submission" date="2021-01" db="EMBL/GenBank/DDBJ databases">
        <authorList>
            <person name="Corre E."/>
            <person name="Pelletier E."/>
            <person name="Niang G."/>
            <person name="Scheremetjew M."/>
            <person name="Finn R."/>
            <person name="Kale V."/>
            <person name="Holt S."/>
            <person name="Cochrane G."/>
            <person name="Meng A."/>
            <person name="Brown T."/>
            <person name="Cohen L."/>
        </authorList>
    </citation>
    <scope>NUCLEOTIDE SEQUENCE</scope>
    <source>
        <strain evidence="5">NY070348D</strain>
    </source>
</reference>
<sequence>MSSSEVENGAGPHAAVGGEIASEGGAAEAESISIHVLVPAVGTNEYKRVLTIPDARITENVLSLKQVILEIPEACHISECSHLEAVLPDPALLNNKRVKGKKSKKSKKSSSKPNGKVLDEFVELGACEELMRGDYVVLVPDEYNFQTAREHVEHLLQVLDKPPAPLVDVPVVAEDAAVENGTTKEEPEKKEEDPAVKQKALLEKYASMNKAVAGDKVPVPVRFSSFYPGKPQEEDRVGSMDVSLDGLEPLPRCVNDVVPSGWNPVPSARKLAGDLLYLRVRTLEQAVFHVTASPSGFFVNRSTDVVFDAEPAKGGVVFPTLAELLISISPKFQASYAKLFEVVAERADIITKGTGMFAYDRANLDVREWQSKHRVGHSTQWNVKPEGNHDSNEARGIKSVLDGFGVAAQMATPRDWNEDYQSFCEMPCSKIEDRIVRARSLERYHSEFVENAKKSAIAVLEGCVTPLNPTDPPEQHVYVHNSIFFSKARLDKDGFSDETSVANVGTSPIATYSSCNHDVQSVQAFNRSVEMLRANQEGDESNEERPDMLHTLNTVVVDYMGKRAIAQSLVPGILQNEHESYMLYGSVDMGKTISCDEKMGEMIKQVAEPSFYLKPSTVRSVDGADEEKKTLHTPVGCKGIRGSDNRLYVLDFVRMTPIDLNYYGENLKDLPLTETCDDSILGGAYSALLRHELLVEYTRSQNMQWQNERKVAAQNVILEYKKEKGEEEETTTSPELQEKVTAALEAVPEPKRLVLDANIYTKFQDEADRCEEAKENLTKLADFLKTKLIPAFVMDVQRNAFTLVDGQSLTKELHNRGINVRYLGEIATRMWDNSKKIFLVATNAGNMPIPPVPLGVIHLCEIEMIARSIKWLFRRTMERIPMYKSAIVLRNLFNAALSANNDKVVSSASEESLEAWCAIASKPDIGGAEWNQIVSTVRGIIRTRISQHFSGYELRAWWVPKAENGPADENTETTRPIPMLRRLAQVCGVQINSEHEYDFSKASGPLKMADLLGVIPLVKTCKPNWVLPEVEQLIEHAKSNLRAANTADLQRALGLANQAYNIICQVTGAEHENAAMCAVVMASVLQSAKDLPLALRELKRALSLFEYSGQHDSLVVVQVYMALGQLHQALEEFDESITCFRRAIYLLDLMLGPDSSDTANIYHKLAIVYTQVGHYQLAKSAVTEAISRCGENKILMGYILRTFANIIAVGSNDFTEAFRYENASYNIFKQVYGPDHAQTKECRSMMETYTRKNVEKLHATDNK</sequence>
<evidence type="ECO:0000256" key="1">
    <source>
        <dbReference type="ARBA" id="ARBA00022490"/>
    </source>
</evidence>
<dbReference type="SUPFAM" id="SSF103107">
    <property type="entry name" value="Hypothetical protein c14orf129, hspc210"/>
    <property type="match status" value="1"/>
</dbReference>
<evidence type="ECO:0000259" key="4">
    <source>
        <dbReference type="PROSITE" id="PS51823"/>
    </source>
</evidence>
<dbReference type="PROSITE" id="PS50005">
    <property type="entry name" value="TPR"/>
    <property type="match status" value="1"/>
</dbReference>
<dbReference type="FunFam" id="3.30.2280.10:FF:000002">
    <property type="entry name" value="Clustered mitochondria protein homolog"/>
    <property type="match status" value="1"/>
</dbReference>
<protein>
    <recommendedName>
        <fullName evidence="4">Clu domain-containing protein</fullName>
    </recommendedName>
</protein>
<dbReference type="InterPro" id="IPR011990">
    <property type="entry name" value="TPR-like_helical_dom_sf"/>
</dbReference>
<dbReference type="InterPro" id="IPR033646">
    <property type="entry name" value="CLU-central"/>
</dbReference>
<feature type="domain" description="Clu" evidence="4">
    <location>
        <begin position="381"/>
        <end position="663"/>
    </location>
</feature>
<keyword evidence="1" id="KW-0963">Cytoplasm</keyword>
<dbReference type="Gene3D" id="1.25.40.10">
    <property type="entry name" value="Tetratricopeptide repeat domain"/>
    <property type="match status" value="1"/>
</dbReference>
<gene>
    <name evidence="5" type="ORF">QSP1433_LOCUS5187</name>
</gene>
<dbReference type="Pfam" id="PF13236">
    <property type="entry name" value="CLU"/>
    <property type="match status" value="1"/>
</dbReference>
<dbReference type="SUPFAM" id="SSF48452">
    <property type="entry name" value="TPR-like"/>
    <property type="match status" value="1"/>
</dbReference>
<dbReference type="PANTHER" id="PTHR12601">
    <property type="entry name" value="EUKARYOTIC TRANSLATION INITIATION FACTOR 3 SUBUNIT EIF-3"/>
    <property type="match status" value="1"/>
</dbReference>
<dbReference type="Gene3D" id="3.30.2280.10">
    <property type="entry name" value="Hypothetical protein (hspc210)"/>
    <property type="match status" value="1"/>
</dbReference>
<name>A0A7S2W9C8_9STRA</name>